<dbReference type="Proteomes" id="UP000727456">
    <property type="component" value="Unassembled WGS sequence"/>
</dbReference>
<gene>
    <name evidence="1" type="ORF">FHS31_002754</name>
</gene>
<sequence length="34" mass="3678">MIGYEPRPNLGTKPVCAAALAPRSGYSDMQRQAQ</sequence>
<proteinExistence type="predicted"/>
<reference evidence="1 2" key="1">
    <citation type="submission" date="2020-03" db="EMBL/GenBank/DDBJ databases">
        <title>Genomic Encyclopedia of Type Strains, Phase III (KMG-III): the genomes of soil and plant-associated and newly described type strains.</title>
        <authorList>
            <person name="Whitman W."/>
        </authorList>
    </citation>
    <scope>NUCLEOTIDE SEQUENCE [LARGE SCALE GENOMIC DNA]</scope>
    <source>
        <strain evidence="1 2">CECT 8804</strain>
    </source>
</reference>
<name>A0ABX0TUD3_9SPHN</name>
<protein>
    <submittedName>
        <fullName evidence="1">Uncharacterized protein</fullName>
    </submittedName>
</protein>
<evidence type="ECO:0000313" key="1">
    <source>
        <dbReference type="EMBL" id="NIJ09122.1"/>
    </source>
</evidence>
<comment type="caution">
    <text evidence="1">The sequence shown here is derived from an EMBL/GenBank/DDBJ whole genome shotgun (WGS) entry which is preliminary data.</text>
</comment>
<keyword evidence="2" id="KW-1185">Reference proteome</keyword>
<evidence type="ECO:0000313" key="2">
    <source>
        <dbReference type="Proteomes" id="UP000727456"/>
    </source>
</evidence>
<dbReference type="EMBL" id="JAAOZC010000008">
    <property type="protein sequence ID" value="NIJ09122.1"/>
    <property type="molecule type" value="Genomic_DNA"/>
</dbReference>
<organism evidence="1 2">
    <name type="scientific">Sphingomonas vulcanisoli</name>
    <dbReference type="NCBI Taxonomy" id="1658060"/>
    <lineage>
        <taxon>Bacteria</taxon>
        <taxon>Pseudomonadati</taxon>
        <taxon>Pseudomonadota</taxon>
        <taxon>Alphaproteobacteria</taxon>
        <taxon>Sphingomonadales</taxon>
        <taxon>Sphingomonadaceae</taxon>
        <taxon>Sphingomonas</taxon>
    </lineage>
</organism>
<accession>A0ABX0TUD3</accession>